<dbReference type="AlphaFoldDB" id="A0A2K6EFI2"/>
<keyword evidence="2" id="KW-0732">Signal</keyword>
<dbReference type="Pfam" id="PF15307">
    <property type="entry name" value="SPACA7"/>
    <property type="match status" value="1"/>
</dbReference>
<evidence type="ECO:0000313" key="4">
    <source>
        <dbReference type="Proteomes" id="UP000233160"/>
    </source>
</evidence>
<proteinExistence type="predicted"/>
<name>A0A2K6EFI2_PROCO</name>
<dbReference type="Ensembl" id="ENSPCOT00000001529.1">
    <property type="protein sequence ID" value="ENSPCOP00000000486.1"/>
    <property type="gene ID" value="ENSPCOG00000001343.1"/>
</dbReference>
<accession>A0A2K6EFI2</accession>
<evidence type="ECO:0000256" key="2">
    <source>
        <dbReference type="SAM" id="SignalP"/>
    </source>
</evidence>
<keyword evidence="4" id="KW-1185">Reference proteome</keyword>
<gene>
    <name evidence="3" type="primary">SPACA7</name>
</gene>
<organism evidence="3 4">
    <name type="scientific">Propithecus coquereli</name>
    <name type="common">Coquerel's sifaka</name>
    <name type="synonym">Propithecus verreauxi coquereli</name>
    <dbReference type="NCBI Taxonomy" id="379532"/>
    <lineage>
        <taxon>Eukaryota</taxon>
        <taxon>Metazoa</taxon>
        <taxon>Chordata</taxon>
        <taxon>Craniata</taxon>
        <taxon>Vertebrata</taxon>
        <taxon>Euteleostomi</taxon>
        <taxon>Mammalia</taxon>
        <taxon>Eutheria</taxon>
        <taxon>Euarchontoglires</taxon>
        <taxon>Primates</taxon>
        <taxon>Strepsirrhini</taxon>
        <taxon>Lemuriformes</taxon>
        <taxon>Indriidae</taxon>
        <taxon>Propithecus</taxon>
    </lineage>
</organism>
<dbReference type="OMA" id="WTEMPST"/>
<evidence type="ECO:0000313" key="3">
    <source>
        <dbReference type="Ensembl" id="ENSPCOP00000000486.1"/>
    </source>
</evidence>
<reference evidence="3" key="1">
    <citation type="submission" date="2025-08" db="UniProtKB">
        <authorList>
            <consortium name="Ensembl"/>
        </authorList>
    </citation>
    <scope>IDENTIFICATION</scope>
</reference>
<dbReference type="InterPro" id="IPR029301">
    <property type="entry name" value="SPACA7"/>
</dbReference>
<protein>
    <submittedName>
        <fullName evidence="3">Sperm acrosome associated 7</fullName>
    </submittedName>
</protein>
<reference evidence="3" key="2">
    <citation type="submission" date="2025-09" db="UniProtKB">
        <authorList>
            <consortium name="Ensembl"/>
        </authorList>
    </citation>
    <scope>IDENTIFICATION</scope>
</reference>
<feature type="compositionally biased region" description="Polar residues" evidence="1">
    <location>
        <begin position="131"/>
        <end position="150"/>
    </location>
</feature>
<sequence length="188" mass="21208">MAVNRGARTLYFVLLLCCWHKTKLQPINVTSGPTTQMSRSSKTQDIPSLFDEILVQEILEPNKSVLLQTPSMASTLTTNASTDDNYQPGGSENYHELLGNLYFSSSNEDKISNKEASANENLYVTDPQKYQGPQLSSGLETTTSSKGTKNSRADQYERLSVLYKILENMRRSTEERRTTLRSRARRSQ</sequence>
<dbReference type="Proteomes" id="UP000233160">
    <property type="component" value="Unassembled WGS sequence"/>
</dbReference>
<evidence type="ECO:0000256" key="1">
    <source>
        <dbReference type="SAM" id="MobiDB-lite"/>
    </source>
</evidence>
<feature type="signal peptide" evidence="2">
    <location>
        <begin position="1"/>
        <end position="24"/>
    </location>
</feature>
<dbReference type="GO" id="GO:0001669">
    <property type="term" value="C:acrosomal vesicle"/>
    <property type="evidence" value="ECO:0007669"/>
    <property type="project" value="Ensembl"/>
</dbReference>
<dbReference type="GeneTree" id="ENSGT00390000018090"/>
<feature type="region of interest" description="Disordered" evidence="1">
    <location>
        <begin position="128"/>
        <end position="153"/>
    </location>
</feature>
<feature type="chain" id="PRO_5014333670" evidence="2">
    <location>
        <begin position="25"/>
        <end position="188"/>
    </location>
</feature>